<dbReference type="GO" id="GO:0005829">
    <property type="term" value="C:cytosol"/>
    <property type="evidence" value="ECO:0007669"/>
    <property type="project" value="TreeGrafter"/>
</dbReference>
<organism evidence="3 4">
    <name type="scientific">Candidatus Fimimonas merdipullorum</name>
    <dbReference type="NCBI Taxonomy" id="2840822"/>
    <lineage>
        <taxon>Bacteria</taxon>
        <taxon>Pseudomonadati</taxon>
        <taxon>Myxococcota</taxon>
        <taxon>Myxococcia</taxon>
        <taxon>Myxococcales</taxon>
        <taxon>Cystobacterineae</taxon>
        <taxon>Myxococcaceae</taxon>
        <taxon>Myxococcaceae incertae sedis</taxon>
        <taxon>Candidatus Fimimonas</taxon>
    </lineage>
</organism>
<comment type="similarity">
    <text evidence="1">Belongs to the aspartokinase family.</text>
</comment>
<accession>A0A9D1MWU3</accession>
<dbReference type="SUPFAM" id="SSF53633">
    <property type="entry name" value="Carbamate kinase-like"/>
    <property type="match status" value="1"/>
</dbReference>
<reference evidence="3" key="1">
    <citation type="submission" date="2020-10" db="EMBL/GenBank/DDBJ databases">
        <authorList>
            <person name="Gilroy R."/>
        </authorList>
    </citation>
    <scope>NUCLEOTIDE SEQUENCE</scope>
    <source>
        <strain evidence="3">ChiHjej12B11-7776</strain>
    </source>
</reference>
<dbReference type="PANTHER" id="PTHR21499">
    <property type="entry name" value="ASPARTATE KINASE"/>
    <property type="match status" value="1"/>
</dbReference>
<evidence type="ECO:0000313" key="3">
    <source>
        <dbReference type="EMBL" id="HIU90601.1"/>
    </source>
</evidence>
<evidence type="ECO:0000256" key="1">
    <source>
        <dbReference type="ARBA" id="ARBA00010122"/>
    </source>
</evidence>
<dbReference type="AlphaFoldDB" id="A0A9D1MWU3"/>
<dbReference type="GO" id="GO:0004072">
    <property type="term" value="F:aspartate kinase activity"/>
    <property type="evidence" value="ECO:0007669"/>
    <property type="project" value="TreeGrafter"/>
</dbReference>
<dbReference type="InterPro" id="IPR036393">
    <property type="entry name" value="AceGlu_kinase-like_sf"/>
</dbReference>
<dbReference type="Pfam" id="PF00696">
    <property type="entry name" value="AA_kinase"/>
    <property type="match status" value="1"/>
</dbReference>
<dbReference type="EMBL" id="DVOC01000020">
    <property type="protein sequence ID" value="HIU90601.1"/>
    <property type="molecule type" value="Genomic_DNA"/>
</dbReference>
<feature type="domain" description="Aspartate/glutamate/uridylate kinase" evidence="2">
    <location>
        <begin position="4"/>
        <end position="245"/>
    </location>
</feature>
<comment type="caution">
    <text evidence="3">The sequence shown here is derived from an EMBL/GenBank/DDBJ whole genome shotgun (WGS) entry which is preliminary data.</text>
</comment>
<protein>
    <recommendedName>
        <fullName evidence="2">Aspartate/glutamate/uridylate kinase domain-containing protein</fullName>
    </recommendedName>
</protein>
<dbReference type="PANTHER" id="PTHR21499:SF67">
    <property type="entry name" value="ASPARTOKINASE 3"/>
    <property type="match status" value="1"/>
</dbReference>
<evidence type="ECO:0000259" key="2">
    <source>
        <dbReference type="Pfam" id="PF00696"/>
    </source>
</evidence>
<sequence length="331" mass="36268">MITAKFGGTAMTAENLHHVKRLAEGCGCVVVSAPGRCADGEKVTDMLYRHFYGDGRAWKLIENRFLKIAAVNGIRCDVEKLLWQARRRSMRSLPYCLSLGEELSARLCAQYIGAQYIEAEDCLRFDKGFNARLSMQNLRKAFVGVKQGVMGGFYGGCDGGRRVFSRGGGDVSGCIAAVALGSSVYRNWTDVEGVCRADPRRIQSPTIPFLSYGQMYRMAVSGAQVMHPQAVTVAKRAAMPVVVASFFNENAPFTLISNCPSPLPFLSVSEKIAGERVCTVLFNLPKSQVCRLIAQTVKGDARVELGDFLRVYSKNSLLKPLYDAFSAVDVD</sequence>
<dbReference type="GO" id="GO:0009090">
    <property type="term" value="P:homoserine biosynthetic process"/>
    <property type="evidence" value="ECO:0007669"/>
    <property type="project" value="TreeGrafter"/>
</dbReference>
<dbReference type="Gene3D" id="3.40.1160.10">
    <property type="entry name" value="Acetylglutamate kinase-like"/>
    <property type="match status" value="1"/>
</dbReference>
<dbReference type="GO" id="GO:0009089">
    <property type="term" value="P:lysine biosynthetic process via diaminopimelate"/>
    <property type="evidence" value="ECO:0007669"/>
    <property type="project" value="TreeGrafter"/>
</dbReference>
<dbReference type="InterPro" id="IPR001048">
    <property type="entry name" value="Asp/Glu/Uridylate_kinase"/>
</dbReference>
<gene>
    <name evidence="3" type="ORF">IAC72_01110</name>
</gene>
<dbReference type="Proteomes" id="UP000886852">
    <property type="component" value="Unassembled WGS sequence"/>
</dbReference>
<proteinExistence type="inferred from homology"/>
<reference evidence="3" key="2">
    <citation type="journal article" date="2021" name="PeerJ">
        <title>Extensive microbial diversity within the chicken gut microbiome revealed by metagenomics and culture.</title>
        <authorList>
            <person name="Gilroy R."/>
            <person name="Ravi A."/>
            <person name="Getino M."/>
            <person name="Pursley I."/>
            <person name="Horton D.L."/>
            <person name="Alikhan N.F."/>
            <person name="Baker D."/>
            <person name="Gharbi K."/>
            <person name="Hall N."/>
            <person name="Watson M."/>
            <person name="Adriaenssens E.M."/>
            <person name="Foster-Nyarko E."/>
            <person name="Jarju S."/>
            <person name="Secka A."/>
            <person name="Antonio M."/>
            <person name="Oren A."/>
            <person name="Chaudhuri R.R."/>
            <person name="La Ragione R."/>
            <person name="Hildebrand F."/>
            <person name="Pallen M.J."/>
        </authorList>
    </citation>
    <scope>NUCLEOTIDE SEQUENCE</scope>
    <source>
        <strain evidence="3">ChiHjej12B11-7776</strain>
    </source>
</reference>
<evidence type="ECO:0000313" key="4">
    <source>
        <dbReference type="Proteomes" id="UP000886852"/>
    </source>
</evidence>
<name>A0A9D1MWU3_9BACT</name>